<organism evidence="1 2">
    <name type="scientific">Peronosclerospora sorghi</name>
    <dbReference type="NCBI Taxonomy" id="230839"/>
    <lineage>
        <taxon>Eukaryota</taxon>
        <taxon>Sar</taxon>
        <taxon>Stramenopiles</taxon>
        <taxon>Oomycota</taxon>
        <taxon>Peronosporomycetes</taxon>
        <taxon>Peronosporales</taxon>
        <taxon>Peronosporaceae</taxon>
        <taxon>Peronosclerospora</taxon>
    </lineage>
</organism>
<reference evidence="1 2" key="1">
    <citation type="journal article" date="2022" name="bioRxiv">
        <title>The genome of the oomycete Peronosclerospora sorghi, a cosmopolitan pathogen of maize and sorghum, is inflated with dispersed pseudogenes.</title>
        <authorList>
            <person name="Fletcher K."/>
            <person name="Martin F."/>
            <person name="Isakeit T."/>
            <person name="Cavanaugh K."/>
            <person name="Magill C."/>
            <person name="Michelmore R."/>
        </authorList>
    </citation>
    <scope>NUCLEOTIDE SEQUENCE [LARGE SCALE GENOMIC DNA]</scope>
    <source>
        <strain evidence="1">P6</strain>
    </source>
</reference>
<evidence type="ECO:0000313" key="1">
    <source>
        <dbReference type="EMBL" id="KAI9905390.1"/>
    </source>
</evidence>
<proteinExistence type="predicted"/>
<keyword evidence="2" id="KW-1185">Reference proteome</keyword>
<gene>
    <name evidence="1" type="ORF">PsorP6_014371</name>
</gene>
<dbReference type="Proteomes" id="UP001163321">
    <property type="component" value="Chromosome 9"/>
</dbReference>
<evidence type="ECO:0000313" key="2">
    <source>
        <dbReference type="Proteomes" id="UP001163321"/>
    </source>
</evidence>
<dbReference type="EMBL" id="CM047588">
    <property type="protein sequence ID" value="KAI9905390.1"/>
    <property type="molecule type" value="Genomic_DNA"/>
</dbReference>
<sequence>MDALYDEVERKSRALGDAATRATLQNVTHFWHILNTIFLSIGRSYVVTVASAFVTPSPPGLGTLNCPHRRRSCYGSFQIDAELVAVAHPL</sequence>
<accession>A0ACC0VHI2</accession>
<name>A0ACC0VHI2_9STRA</name>
<comment type="caution">
    <text evidence="1">The sequence shown here is derived from an EMBL/GenBank/DDBJ whole genome shotgun (WGS) entry which is preliminary data.</text>
</comment>
<protein>
    <submittedName>
        <fullName evidence="1">Uncharacterized protein</fullName>
    </submittedName>
</protein>